<dbReference type="AlphaFoldDB" id="A0A7W7AL86"/>
<evidence type="ECO:0000313" key="2">
    <source>
        <dbReference type="Proteomes" id="UP000574769"/>
    </source>
</evidence>
<comment type="caution">
    <text evidence="1">The sequence shown here is derived from an EMBL/GenBank/DDBJ whole genome shotgun (WGS) entry which is preliminary data.</text>
</comment>
<name>A0A7W7AL86_9SPHN</name>
<dbReference type="Proteomes" id="UP000574769">
    <property type="component" value="Unassembled WGS sequence"/>
</dbReference>
<protein>
    <submittedName>
        <fullName evidence="1">Uncharacterized protein</fullName>
    </submittedName>
</protein>
<proteinExistence type="predicted"/>
<gene>
    <name evidence="1" type="ORF">GGQ96_003282</name>
</gene>
<sequence length="58" mass="6438">MSPDTITMRSLIDKEKGDRVALMKDDLRRLLDFVDIGYQAERKLAAIGGVITAPMVMA</sequence>
<reference evidence="1 2" key="1">
    <citation type="submission" date="2020-08" db="EMBL/GenBank/DDBJ databases">
        <title>Genomic Encyclopedia of Type Strains, Phase IV (KMG-IV): sequencing the most valuable type-strain genomes for metagenomic binning, comparative biology and taxonomic classification.</title>
        <authorList>
            <person name="Goeker M."/>
        </authorList>
    </citation>
    <scope>NUCLEOTIDE SEQUENCE [LARGE SCALE GENOMIC DNA]</scope>
    <source>
        <strain evidence="1 2">DSM 15867</strain>
    </source>
</reference>
<evidence type="ECO:0000313" key="1">
    <source>
        <dbReference type="EMBL" id="MBB4619132.1"/>
    </source>
</evidence>
<organism evidence="1 2">
    <name type="scientific">Sphingomonas abaci</name>
    <dbReference type="NCBI Taxonomy" id="237611"/>
    <lineage>
        <taxon>Bacteria</taxon>
        <taxon>Pseudomonadati</taxon>
        <taxon>Pseudomonadota</taxon>
        <taxon>Alphaproteobacteria</taxon>
        <taxon>Sphingomonadales</taxon>
        <taxon>Sphingomonadaceae</taxon>
        <taxon>Sphingomonas</taxon>
    </lineage>
</organism>
<dbReference type="EMBL" id="JACHNY010000007">
    <property type="protein sequence ID" value="MBB4619132.1"/>
    <property type="molecule type" value="Genomic_DNA"/>
</dbReference>
<dbReference type="RefSeq" id="WP_184116577.1">
    <property type="nucleotide sequence ID" value="NZ_JACHNY010000007.1"/>
</dbReference>
<keyword evidence="2" id="KW-1185">Reference proteome</keyword>
<accession>A0A7W7AL86</accession>